<dbReference type="OrthoDB" id="635259at2"/>
<proteinExistence type="predicted"/>
<keyword evidence="3" id="KW-1185">Reference proteome</keyword>
<evidence type="ECO:0000313" key="2">
    <source>
        <dbReference type="EMBL" id="SDG74624.1"/>
    </source>
</evidence>
<sequence length="118" mass="13793">MSKYQISYLSKRPLARLNPLIESIWMVTNDAEQSIDGIILPDGKIDLFLFLDEQDHFEIFISGICDEPIRKPAFPKSRMFAVSFYPTAAEYLFKQSFADLRNKRHVFETHFIGFAKRI</sequence>
<dbReference type="Pfam" id="PF20240">
    <property type="entry name" value="DUF6597"/>
    <property type="match status" value="1"/>
</dbReference>
<protein>
    <recommendedName>
        <fullName evidence="1">DUF6597 domain-containing protein</fullName>
    </recommendedName>
</protein>
<dbReference type="Proteomes" id="UP000199643">
    <property type="component" value="Unassembled WGS sequence"/>
</dbReference>
<dbReference type="EMBL" id="FNCH01000010">
    <property type="protein sequence ID" value="SDG74624.1"/>
    <property type="molecule type" value="Genomic_DNA"/>
</dbReference>
<dbReference type="RefSeq" id="WP_090500938.1">
    <property type="nucleotide sequence ID" value="NZ_FNCH01000010.1"/>
</dbReference>
<dbReference type="AlphaFoldDB" id="A0A1G7WRV3"/>
<accession>A0A1G7WRV3</accession>
<gene>
    <name evidence="2" type="ORF">SAMN05421827_110116</name>
</gene>
<evidence type="ECO:0000259" key="1">
    <source>
        <dbReference type="Pfam" id="PF20240"/>
    </source>
</evidence>
<reference evidence="3" key="1">
    <citation type="submission" date="2016-10" db="EMBL/GenBank/DDBJ databases">
        <authorList>
            <person name="Varghese N."/>
            <person name="Submissions S."/>
        </authorList>
    </citation>
    <scope>NUCLEOTIDE SEQUENCE [LARGE SCALE GENOMIC DNA]</scope>
    <source>
        <strain evidence="3">DSM 17933</strain>
    </source>
</reference>
<feature type="domain" description="DUF6597" evidence="1">
    <location>
        <begin position="12"/>
        <end position="104"/>
    </location>
</feature>
<name>A0A1G7WRV3_9SPHI</name>
<evidence type="ECO:0000313" key="3">
    <source>
        <dbReference type="Proteomes" id="UP000199643"/>
    </source>
</evidence>
<organism evidence="2 3">
    <name type="scientific">Pedobacter terrae</name>
    <dbReference type="NCBI Taxonomy" id="405671"/>
    <lineage>
        <taxon>Bacteria</taxon>
        <taxon>Pseudomonadati</taxon>
        <taxon>Bacteroidota</taxon>
        <taxon>Sphingobacteriia</taxon>
        <taxon>Sphingobacteriales</taxon>
        <taxon>Sphingobacteriaceae</taxon>
        <taxon>Pedobacter</taxon>
    </lineage>
</organism>
<dbReference type="InterPro" id="IPR046532">
    <property type="entry name" value="DUF6597"/>
</dbReference>